<comment type="caution">
    <text evidence="3">The sequence shown here is derived from an EMBL/GenBank/DDBJ whole genome shotgun (WGS) entry which is preliminary data.</text>
</comment>
<keyword evidence="1" id="KW-0732">Signal</keyword>
<dbReference type="RefSeq" id="WP_183979249.1">
    <property type="nucleotide sequence ID" value="NZ_JACHEB010000009.1"/>
</dbReference>
<evidence type="ECO:0000259" key="2">
    <source>
        <dbReference type="Pfam" id="PF07589"/>
    </source>
</evidence>
<evidence type="ECO:0000313" key="4">
    <source>
        <dbReference type="Proteomes" id="UP000535182"/>
    </source>
</evidence>
<dbReference type="NCBIfam" id="TIGR02595">
    <property type="entry name" value="PEP_CTERM"/>
    <property type="match status" value="1"/>
</dbReference>
<reference evidence="3 4" key="1">
    <citation type="submission" date="2020-08" db="EMBL/GenBank/DDBJ databases">
        <title>Genomic Encyclopedia of Type Strains, Phase IV (KMG-V): Genome sequencing to study the core and pangenomes of soil and plant-associated prokaryotes.</title>
        <authorList>
            <person name="Whitman W."/>
        </authorList>
    </citation>
    <scope>NUCLEOTIDE SEQUENCE [LARGE SCALE GENOMIC DNA]</scope>
    <source>
        <strain evidence="3 4">X5P2</strain>
    </source>
</reference>
<sequence length="186" mass="19044">MSRLSLALCGLVLAALPSTSALADTVTFDFSFTSGDGISGNGSFTATSDGSDQYLIQSIMGKTSTNGKNDLSIGSLLAPNSFPPANFGTPNDNLLLFSPKTDTYSFDGGGLAYSLSNGAIVDLFSVGENDGVLLRRAGAKNDNNDPDGLANFTIAPEASPVPEPTSLMLLGTGVVGMAGILRRKLA</sequence>
<feature type="chain" id="PRO_5040934423" description="Ice-binding protein C-terminal domain-containing protein" evidence="1">
    <location>
        <begin position="24"/>
        <end position="186"/>
    </location>
</feature>
<gene>
    <name evidence="3" type="ORF">HDF14_003741</name>
</gene>
<accession>A0A9X0QGN8</accession>
<feature type="domain" description="Ice-binding protein C-terminal" evidence="2">
    <location>
        <begin position="160"/>
        <end position="183"/>
    </location>
</feature>
<name>A0A9X0QGN8_9BACT</name>
<keyword evidence="4" id="KW-1185">Reference proteome</keyword>
<feature type="signal peptide" evidence="1">
    <location>
        <begin position="1"/>
        <end position="23"/>
    </location>
</feature>
<dbReference type="Proteomes" id="UP000535182">
    <property type="component" value="Unassembled WGS sequence"/>
</dbReference>
<organism evidence="3 4">
    <name type="scientific">Tunturiibacter gelidiferens</name>
    <dbReference type="NCBI Taxonomy" id="3069689"/>
    <lineage>
        <taxon>Bacteria</taxon>
        <taxon>Pseudomonadati</taxon>
        <taxon>Acidobacteriota</taxon>
        <taxon>Terriglobia</taxon>
        <taxon>Terriglobales</taxon>
        <taxon>Acidobacteriaceae</taxon>
        <taxon>Tunturiibacter</taxon>
    </lineage>
</organism>
<evidence type="ECO:0000256" key="1">
    <source>
        <dbReference type="SAM" id="SignalP"/>
    </source>
</evidence>
<dbReference type="Pfam" id="PF07589">
    <property type="entry name" value="PEP-CTERM"/>
    <property type="match status" value="1"/>
</dbReference>
<dbReference type="EMBL" id="JACHEB010000009">
    <property type="protein sequence ID" value="MBB5330108.1"/>
    <property type="molecule type" value="Genomic_DNA"/>
</dbReference>
<evidence type="ECO:0000313" key="3">
    <source>
        <dbReference type="EMBL" id="MBB5330108.1"/>
    </source>
</evidence>
<protein>
    <recommendedName>
        <fullName evidence="2">Ice-binding protein C-terminal domain-containing protein</fullName>
    </recommendedName>
</protein>
<dbReference type="AlphaFoldDB" id="A0A9X0QGN8"/>
<dbReference type="InterPro" id="IPR013424">
    <property type="entry name" value="Ice-binding_C"/>
</dbReference>
<proteinExistence type="predicted"/>